<keyword evidence="6" id="KW-1185">Reference proteome</keyword>
<dbReference type="RefSeq" id="WP_347781540.1">
    <property type="nucleotide sequence ID" value="NZ_JBBMFV010000001.1"/>
</dbReference>
<accession>A0ABV0GM08</accession>
<dbReference type="InterPro" id="IPR036390">
    <property type="entry name" value="WH_DNA-bd_sf"/>
</dbReference>
<dbReference type="Gene3D" id="1.10.10.10">
    <property type="entry name" value="Winged helix-like DNA-binding domain superfamily/Winged helix DNA-binding domain"/>
    <property type="match status" value="1"/>
</dbReference>
<keyword evidence="2" id="KW-0238">DNA-binding</keyword>
<name>A0ABV0GM08_PAENI</name>
<reference evidence="5 6" key="1">
    <citation type="journal article" date="2024" name="Appl. Microbiol. Biotechnol.">
        <title>Biosynthetic gene clusters with biotechnological applications in novel Antarctic isolates from Actinomycetota.</title>
        <authorList>
            <person name="Bruna P."/>
            <person name="Nunez-Montero K."/>
            <person name="Contreras M.J."/>
            <person name="Leal K."/>
            <person name="Garcia M."/>
            <person name="Abanto M."/>
            <person name="Barrientos L."/>
        </authorList>
    </citation>
    <scope>NUCLEOTIDE SEQUENCE [LARGE SCALE GENOMIC DNA]</scope>
    <source>
        <strain evidence="5 6">Se16.17</strain>
    </source>
</reference>
<keyword evidence="1" id="KW-0805">Transcription regulation</keyword>
<evidence type="ECO:0000313" key="6">
    <source>
        <dbReference type="Proteomes" id="UP001448614"/>
    </source>
</evidence>
<keyword evidence="3" id="KW-0804">Transcription</keyword>
<sequence length="244" mass="26642">MCSSSAVAPKIERRLLRHLAFDSLLGMIVRGEIEPGARIHDQDMVEQLGISRTPIREALTSLALYGLVVVDPNRTTIVTPLCRRGVLDDLQVLSALYPLAVSELLSGAGTETLQQADATMNELIDTGTGKLDLLAYVADFLHKQTRNAALAETIREMELRLLRYLFHYPELLKQDCVVTQLSHLMGLLSRRDGESVAQVASAVGNLQGVIAHQTDELHTSFSYPPVSTAPGLMSALIVDRDAAK</sequence>
<dbReference type="EMBL" id="JBBMFV010000001">
    <property type="protein sequence ID" value="MEO3939553.1"/>
    <property type="molecule type" value="Genomic_DNA"/>
</dbReference>
<comment type="caution">
    <text evidence="5">The sequence shown here is derived from an EMBL/GenBank/DDBJ whole genome shotgun (WGS) entry which is preliminary data.</text>
</comment>
<dbReference type="PANTHER" id="PTHR43537">
    <property type="entry name" value="TRANSCRIPTIONAL REGULATOR, GNTR FAMILY"/>
    <property type="match status" value="1"/>
</dbReference>
<evidence type="ECO:0000259" key="4">
    <source>
        <dbReference type="PROSITE" id="PS50949"/>
    </source>
</evidence>
<evidence type="ECO:0000313" key="5">
    <source>
        <dbReference type="EMBL" id="MEO3939553.1"/>
    </source>
</evidence>
<protein>
    <submittedName>
        <fullName evidence="5">GntR family transcriptional regulator</fullName>
    </submittedName>
</protein>
<dbReference type="InterPro" id="IPR000524">
    <property type="entry name" value="Tscrpt_reg_HTH_GntR"/>
</dbReference>
<proteinExistence type="predicted"/>
<dbReference type="SUPFAM" id="SSF46785">
    <property type="entry name" value="Winged helix' DNA-binding domain"/>
    <property type="match status" value="1"/>
</dbReference>
<evidence type="ECO:0000256" key="2">
    <source>
        <dbReference type="ARBA" id="ARBA00023125"/>
    </source>
</evidence>
<dbReference type="PANTHER" id="PTHR43537:SF5">
    <property type="entry name" value="UXU OPERON TRANSCRIPTIONAL REGULATOR"/>
    <property type="match status" value="1"/>
</dbReference>
<dbReference type="InterPro" id="IPR036388">
    <property type="entry name" value="WH-like_DNA-bd_sf"/>
</dbReference>
<evidence type="ECO:0000256" key="3">
    <source>
        <dbReference type="ARBA" id="ARBA00023163"/>
    </source>
</evidence>
<organism evidence="5 6">
    <name type="scientific">Paenarthrobacter nicotinovorans</name>
    <name type="common">Arthrobacter nicotinovorans</name>
    <dbReference type="NCBI Taxonomy" id="29320"/>
    <lineage>
        <taxon>Bacteria</taxon>
        <taxon>Bacillati</taxon>
        <taxon>Actinomycetota</taxon>
        <taxon>Actinomycetes</taxon>
        <taxon>Micrococcales</taxon>
        <taxon>Micrococcaceae</taxon>
        <taxon>Paenarthrobacter</taxon>
    </lineage>
</organism>
<dbReference type="SMART" id="SM00345">
    <property type="entry name" value="HTH_GNTR"/>
    <property type="match status" value="1"/>
</dbReference>
<gene>
    <name evidence="5" type="ORF">V3C41_00550</name>
</gene>
<dbReference type="Pfam" id="PF00392">
    <property type="entry name" value="GntR"/>
    <property type="match status" value="1"/>
</dbReference>
<dbReference type="PROSITE" id="PS50949">
    <property type="entry name" value="HTH_GNTR"/>
    <property type="match status" value="1"/>
</dbReference>
<evidence type="ECO:0000256" key="1">
    <source>
        <dbReference type="ARBA" id="ARBA00023015"/>
    </source>
</evidence>
<dbReference type="Proteomes" id="UP001448614">
    <property type="component" value="Unassembled WGS sequence"/>
</dbReference>
<feature type="domain" description="HTH gntR-type" evidence="4">
    <location>
        <begin position="14"/>
        <end position="81"/>
    </location>
</feature>